<name>A0A5J9WGG5_9POAL</name>
<dbReference type="Proteomes" id="UP000324897">
    <property type="component" value="Chromosome 5"/>
</dbReference>
<dbReference type="Gramene" id="TVU46500">
    <property type="protein sequence ID" value="TVU46500"/>
    <property type="gene ID" value="EJB05_06041"/>
</dbReference>
<evidence type="ECO:0000313" key="2">
    <source>
        <dbReference type="Proteomes" id="UP000324897"/>
    </source>
</evidence>
<accession>A0A5J9WGG5</accession>
<reference evidence="1 2" key="1">
    <citation type="journal article" date="2019" name="Sci. Rep.">
        <title>A high-quality genome of Eragrostis curvula grass provides insights into Poaceae evolution and supports new strategies to enhance forage quality.</title>
        <authorList>
            <person name="Carballo J."/>
            <person name="Santos B.A.C.M."/>
            <person name="Zappacosta D."/>
            <person name="Garbus I."/>
            <person name="Selva J.P."/>
            <person name="Gallo C.A."/>
            <person name="Diaz A."/>
            <person name="Albertini E."/>
            <person name="Caccamo M."/>
            <person name="Echenique V."/>
        </authorList>
    </citation>
    <scope>NUCLEOTIDE SEQUENCE [LARGE SCALE GENOMIC DNA]</scope>
    <source>
        <strain evidence="2">cv. Victoria</strain>
        <tissue evidence="1">Leaf</tissue>
    </source>
</reference>
<dbReference type="AlphaFoldDB" id="A0A5J9WGG5"/>
<protein>
    <submittedName>
        <fullName evidence="1">Uncharacterized protein</fullName>
    </submittedName>
</protein>
<feature type="non-terminal residue" evidence="1">
    <location>
        <position position="1"/>
    </location>
</feature>
<gene>
    <name evidence="1" type="ORF">EJB05_06041</name>
</gene>
<proteinExistence type="predicted"/>
<sequence>MAEGMKLSYTSFGLMQGMQRYRLQAQSINMSSWEKGAACMEELTDEDKAIASEVFEDDKNREMFMKHKKSQCATPLEACRYLRNGKLADTSLLEEQRDKSCLCW</sequence>
<evidence type="ECO:0000313" key="1">
    <source>
        <dbReference type="EMBL" id="TVU46500.1"/>
    </source>
</evidence>
<keyword evidence="2" id="KW-1185">Reference proteome</keyword>
<comment type="caution">
    <text evidence="1">The sequence shown here is derived from an EMBL/GenBank/DDBJ whole genome shotgun (WGS) entry which is preliminary data.</text>
</comment>
<organism evidence="1 2">
    <name type="scientific">Eragrostis curvula</name>
    <name type="common">weeping love grass</name>
    <dbReference type="NCBI Taxonomy" id="38414"/>
    <lineage>
        <taxon>Eukaryota</taxon>
        <taxon>Viridiplantae</taxon>
        <taxon>Streptophyta</taxon>
        <taxon>Embryophyta</taxon>
        <taxon>Tracheophyta</taxon>
        <taxon>Spermatophyta</taxon>
        <taxon>Magnoliopsida</taxon>
        <taxon>Liliopsida</taxon>
        <taxon>Poales</taxon>
        <taxon>Poaceae</taxon>
        <taxon>PACMAD clade</taxon>
        <taxon>Chloridoideae</taxon>
        <taxon>Eragrostideae</taxon>
        <taxon>Eragrostidinae</taxon>
        <taxon>Eragrostis</taxon>
    </lineage>
</organism>
<dbReference type="EMBL" id="RWGY01000004">
    <property type="protein sequence ID" value="TVU46500.1"/>
    <property type="molecule type" value="Genomic_DNA"/>
</dbReference>